<dbReference type="RefSeq" id="WP_243855678.1">
    <property type="nucleotide sequence ID" value="NZ_JAASQR010000002.1"/>
</dbReference>
<dbReference type="SUPFAM" id="SSF52402">
    <property type="entry name" value="Adenine nucleotide alpha hydrolases-like"/>
    <property type="match status" value="2"/>
</dbReference>
<comment type="caution">
    <text evidence="2">The sequence shown here is derived from an EMBL/GenBank/DDBJ whole genome shotgun (WGS) entry which is preliminary data.</text>
</comment>
<accession>A0A846M461</accession>
<sequence>MMAWTNILVPVLGARSDADTLSFAKALATRFGATISVVFAAPSPTSLFNWVPLEGGLSVTEMAVTAIEEETDKVRATCRRLLTELDYPKTLFEEVITDDWLGLRSAVRLADVVIWDRAAAEGNGLFAGAFQQILLDERRPAFLADRPPVMGGTMAIAWDGGREASRALRRAVPLLRYADRVVLITVLDDRAQSGGARGVRYLLDQGIRVETQMVHTEEDTGPAIIGAVTKMDANLLVAGAFGHPRLHRFIFGGTTQYLLASKRRPALFLSH</sequence>
<dbReference type="AlphaFoldDB" id="A0A846M461"/>
<organism evidence="2 3">
    <name type="scientific">Sphingobium vermicomposti</name>
    <dbReference type="NCBI Taxonomy" id="529005"/>
    <lineage>
        <taxon>Bacteria</taxon>
        <taxon>Pseudomonadati</taxon>
        <taxon>Pseudomonadota</taxon>
        <taxon>Alphaproteobacteria</taxon>
        <taxon>Sphingomonadales</taxon>
        <taxon>Sphingomonadaceae</taxon>
        <taxon>Sphingobium</taxon>
    </lineage>
</organism>
<protein>
    <submittedName>
        <fullName evidence="2">Nucleotide-binding universal stress UspA family protein</fullName>
    </submittedName>
</protein>
<dbReference type="EMBL" id="JAASQR010000002">
    <property type="protein sequence ID" value="NIJ16333.1"/>
    <property type="molecule type" value="Genomic_DNA"/>
</dbReference>
<keyword evidence="3" id="KW-1185">Reference proteome</keyword>
<name>A0A846M461_9SPHN</name>
<feature type="domain" description="UspA" evidence="1">
    <location>
        <begin position="156"/>
        <end position="261"/>
    </location>
</feature>
<evidence type="ECO:0000313" key="2">
    <source>
        <dbReference type="EMBL" id="NIJ16333.1"/>
    </source>
</evidence>
<dbReference type="CDD" id="cd00293">
    <property type="entry name" value="USP-like"/>
    <property type="match status" value="1"/>
</dbReference>
<dbReference type="Proteomes" id="UP000576821">
    <property type="component" value="Unassembled WGS sequence"/>
</dbReference>
<evidence type="ECO:0000259" key="1">
    <source>
        <dbReference type="Pfam" id="PF00582"/>
    </source>
</evidence>
<dbReference type="InterPro" id="IPR006016">
    <property type="entry name" value="UspA"/>
</dbReference>
<evidence type="ECO:0000313" key="3">
    <source>
        <dbReference type="Proteomes" id="UP000576821"/>
    </source>
</evidence>
<proteinExistence type="predicted"/>
<dbReference type="Pfam" id="PF00582">
    <property type="entry name" value="Usp"/>
    <property type="match status" value="1"/>
</dbReference>
<dbReference type="Gene3D" id="3.40.50.12370">
    <property type="match status" value="1"/>
</dbReference>
<reference evidence="2 3" key="1">
    <citation type="submission" date="2020-03" db="EMBL/GenBank/DDBJ databases">
        <title>Genomic Encyclopedia of Type Strains, Phase IV (KMG-IV): sequencing the most valuable type-strain genomes for metagenomic binning, comparative biology and taxonomic classification.</title>
        <authorList>
            <person name="Goeker M."/>
        </authorList>
    </citation>
    <scope>NUCLEOTIDE SEQUENCE [LARGE SCALE GENOMIC DNA]</scope>
    <source>
        <strain evidence="2 3">DSM 21299</strain>
    </source>
</reference>
<gene>
    <name evidence="2" type="ORF">FHS54_001299</name>
</gene>